<dbReference type="InterPro" id="IPR036390">
    <property type="entry name" value="WH_DNA-bd_sf"/>
</dbReference>
<protein>
    <submittedName>
        <fullName evidence="6">MarR family transcriptional regulator</fullName>
    </submittedName>
</protein>
<evidence type="ECO:0000313" key="7">
    <source>
        <dbReference type="Proteomes" id="UP000288983"/>
    </source>
</evidence>
<evidence type="ECO:0000256" key="2">
    <source>
        <dbReference type="ARBA" id="ARBA00023125"/>
    </source>
</evidence>
<dbReference type="EMBL" id="QJRG01000034">
    <property type="protein sequence ID" value="RWU24990.1"/>
    <property type="molecule type" value="Genomic_DNA"/>
</dbReference>
<comment type="caution">
    <text evidence="6">The sequence shown here is derived from an EMBL/GenBank/DDBJ whole genome shotgun (WGS) entry which is preliminary data.</text>
</comment>
<dbReference type="PROSITE" id="PS01117">
    <property type="entry name" value="HTH_MARR_1"/>
    <property type="match status" value="1"/>
</dbReference>
<sequence>MLVLTFQLGWRKKLQTTVTAGEAEPASEVTARGRGGKPARSAKGSFSVEKSGGHELDVFTGTLGYSLKRAQVRSYEMFFAVIGENAISPGRMAALSLIGMEPGVTQSAVAEKLAISRPAMGKVIDALETRGLIERRAVEGNRRSYSLNLTAQGRQELNLLAQQIQTYEDRLAANLTGAERAQLIQLLEKVGMD</sequence>
<dbReference type="InterPro" id="IPR011991">
    <property type="entry name" value="ArsR-like_HTH"/>
</dbReference>
<dbReference type="PRINTS" id="PR00598">
    <property type="entry name" value="HTHMARR"/>
</dbReference>
<proteinExistence type="predicted"/>
<dbReference type="CDD" id="cd00090">
    <property type="entry name" value="HTH_ARSR"/>
    <property type="match status" value="1"/>
</dbReference>
<evidence type="ECO:0000313" key="6">
    <source>
        <dbReference type="EMBL" id="RWU24990.1"/>
    </source>
</evidence>
<dbReference type="GO" id="GO:0003700">
    <property type="term" value="F:DNA-binding transcription factor activity"/>
    <property type="evidence" value="ECO:0007669"/>
    <property type="project" value="InterPro"/>
</dbReference>
<keyword evidence="3" id="KW-0804">Transcription</keyword>
<evidence type="ECO:0000256" key="3">
    <source>
        <dbReference type="ARBA" id="ARBA00023163"/>
    </source>
</evidence>
<dbReference type="GO" id="GO:0003677">
    <property type="term" value="F:DNA binding"/>
    <property type="evidence" value="ECO:0007669"/>
    <property type="project" value="UniProtKB-KW"/>
</dbReference>
<feature type="region of interest" description="Disordered" evidence="4">
    <location>
        <begin position="19"/>
        <end position="48"/>
    </location>
</feature>
<dbReference type="InterPro" id="IPR000835">
    <property type="entry name" value="HTH_MarR-typ"/>
</dbReference>
<gene>
    <name evidence="6" type="ORF">DM813_04420</name>
</gene>
<keyword evidence="1" id="KW-0805">Transcription regulation</keyword>
<dbReference type="PROSITE" id="PS50995">
    <property type="entry name" value="HTH_MARR_2"/>
    <property type="match status" value="1"/>
</dbReference>
<dbReference type="SMART" id="SM00347">
    <property type="entry name" value="HTH_MARR"/>
    <property type="match status" value="1"/>
</dbReference>
<dbReference type="PANTHER" id="PTHR42756:SF1">
    <property type="entry name" value="TRANSCRIPTIONAL REPRESSOR OF EMRAB OPERON"/>
    <property type="match status" value="1"/>
</dbReference>
<dbReference type="Proteomes" id="UP000288983">
    <property type="component" value="Unassembled WGS sequence"/>
</dbReference>
<dbReference type="Gene3D" id="1.10.10.10">
    <property type="entry name" value="Winged helix-like DNA-binding domain superfamily/Winged helix DNA-binding domain"/>
    <property type="match status" value="1"/>
</dbReference>
<keyword evidence="2" id="KW-0238">DNA-binding</keyword>
<dbReference type="SUPFAM" id="SSF46785">
    <property type="entry name" value="Winged helix' DNA-binding domain"/>
    <property type="match status" value="1"/>
</dbReference>
<feature type="domain" description="HTH marR-type" evidence="5">
    <location>
        <begin position="60"/>
        <end position="192"/>
    </location>
</feature>
<dbReference type="OrthoDB" id="5947517at2"/>
<organism evidence="6 7">
    <name type="scientific">Pseudomonas alkylphenolica</name>
    <dbReference type="NCBI Taxonomy" id="237609"/>
    <lineage>
        <taxon>Bacteria</taxon>
        <taxon>Pseudomonadati</taxon>
        <taxon>Pseudomonadota</taxon>
        <taxon>Gammaproteobacteria</taxon>
        <taxon>Pseudomonadales</taxon>
        <taxon>Pseudomonadaceae</taxon>
        <taxon>Pseudomonas</taxon>
    </lineage>
</organism>
<evidence type="ECO:0000256" key="4">
    <source>
        <dbReference type="SAM" id="MobiDB-lite"/>
    </source>
</evidence>
<dbReference type="AlphaFoldDB" id="A0A443ZW00"/>
<dbReference type="RefSeq" id="WP_128322201.1">
    <property type="nucleotide sequence ID" value="NZ_QJRG01000034.1"/>
</dbReference>
<reference evidence="6 7" key="1">
    <citation type="submission" date="2018-06" db="EMBL/GenBank/DDBJ databases">
        <title>Bacteria isolated from soil of Wuhan.</title>
        <authorList>
            <person name="Wei X."/>
            <person name="Chunhua H."/>
        </authorList>
    </citation>
    <scope>NUCLEOTIDE SEQUENCE [LARGE SCALE GENOMIC DNA]</scope>
    <source>
        <strain evidence="7">xwS2</strain>
    </source>
</reference>
<dbReference type="InterPro" id="IPR023187">
    <property type="entry name" value="Tscrpt_reg_MarR-type_CS"/>
</dbReference>
<dbReference type="Pfam" id="PF12802">
    <property type="entry name" value="MarR_2"/>
    <property type="match status" value="1"/>
</dbReference>
<name>A0A443ZW00_9PSED</name>
<accession>A0A443ZW00</accession>
<evidence type="ECO:0000259" key="5">
    <source>
        <dbReference type="PROSITE" id="PS50995"/>
    </source>
</evidence>
<dbReference type="InterPro" id="IPR036388">
    <property type="entry name" value="WH-like_DNA-bd_sf"/>
</dbReference>
<dbReference type="PANTHER" id="PTHR42756">
    <property type="entry name" value="TRANSCRIPTIONAL REGULATOR, MARR"/>
    <property type="match status" value="1"/>
</dbReference>
<evidence type="ECO:0000256" key="1">
    <source>
        <dbReference type="ARBA" id="ARBA00023015"/>
    </source>
</evidence>